<name>A0A6G0W5A2_9STRA</name>
<keyword evidence="5" id="KW-1185">Reference proteome</keyword>
<reference evidence="4 5" key="1">
    <citation type="submission" date="2019-07" db="EMBL/GenBank/DDBJ databases">
        <title>Genomics analysis of Aphanomyces spp. identifies a new class of oomycete effector associated with host adaptation.</title>
        <authorList>
            <person name="Gaulin E."/>
        </authorList>
    </citation>
    <scope>NUCLEOTIDE SEQUENCE [LARGE SCALE GENOMIC DNA]</scope>
    <source>
        <strain evidence="4 5">ATCC 201684</strain>
    </source>
</reference>
<organism evidence="4 5">
    <name type="scientific">Aphanomyces euteiches</name>
    <dbReference type="NCBI Taxonomy" id="100861"/>
    <lineage>
        <taxon>Eukaryota</taxon>
        <taxon>Sar</taxon>
        <taxon>Stramenopiles</taxon>
        <taxon>Oomycota</taxon>
        <taxon>Saprolegniomycetes</taxon>
        <taxon>Saprolegniales</taxon>
        <taxon>Verrucalvaceae</taxon>
        <taxon>Aphanomyces</taxon>
    </lineage>
</organism>
<dbReference type="InterPro" id="IPR002347">
    <property type="entry name" value="SDR_fam"/>
</dbReference>
<comment type="similarity">
    <text evidence="1">Belongs to the short-chain dehydrogenases/reductases (SDR) family.</text>
</comment>
<dbReference type="PANTHER" id="PTHR43490:SF99">
    <property type="entry name" value="SHORT-CHAIN DEHYDROGENASE_REDUCTASE"/>
    <property type="match status" value="1"/>
</dbReference>
<keyword evidence="3" id="KW-0560">Oxidoreductase</keyword>
<dbReference type="EMBL" id="VJMJ01000343">
    <property type="protein sequence ID" value="KAF0722227.1"/>
    <property type="molecule type" value="Genomic_DNA"/>
</dbReference>
<accession>A0A6G0W5A2</accession>
<dbReference type="Gene3D" id="3.40.50.720">
    <property type="entry name" value="NAD(P)-binding Rossmann-like Domain"/>
    <property type="match status" value="1"/>
</dbReference>
<dbReference type="GO" id="GO:0016491">
    <property type="term" value="F:oxidoreductase activity"/>
    <property type="evidence" value="ECO:0007669"/>
    <property type="project" value="UniProtKB-KW"/>
</dbReference>
<proteinExistence type="inferred from homology"/>
<gene>
    <name evidence="4" type="ORF">Ae201684_018609</name>
</gene>
<dbReference type="GO" id="GO:0016020">
    <property type="term" value="C:membrane"/>
    <property type="evidence" value="ECO:0007669"/>
    <property type="project" value="TreeGrafter"/>
</dbReference>
<dbReference type="Proteomes" id="UP000481153">
    <property type="component" value="Unassembled WGS sequence"/>
</dbReference>
<evidence type="ECO:0008006" key="6">
    <source>
        <dbReference type="Google" id="ProtNLM"/>
    </source>
</evidence>
<keyword evidence="2" id="KW-0521">NADP</keyword>
<dbReference type="VEuPathDB" id="FungiDB:AeMF1_013793"/>
<dbReference type="PANTHER" id="PTHR43490">
    <property type="entry name" value="(+)-NEOMENTHOL DEHYDROGENASE"/>
    <property type="match status" value="1"/>
</dbReference>
<evidence type="ECO:0000313" key="5">
    <source>
        <dbReference type="Proteomes" id="UP000481153"/>
    </source>
</evidence>
<evidence type="ECO:0000256" key="3">
    <source>
        <dbReference type="ARBA" id="ARBA00023002"/>
    </source>
</evidence>
<protein>
    <recommendedName>
        <fullName evidence="6">Ketoreductase (KR) domain-containing protein</fullName>
    </recommendedName>
</protein>
<dbReference type="SUPFAM" id="SSF51735">
    <property type="entry name" value="NAD(P)-binding Rossmann-fold domains"/>
    <property type="match status" value="1"/>
</dbReference>
<dbReference type="InterPro" id="IPR036291">
    <property type="entry name" value="NAD(P)-bd_dom_sf"/>
</dbReference>
<evidence type="ECO:0000256" key="1">
    <source>
        <dbReference type="ARBA" id="ARBA00006484"/>
    </source>
</evidence>
<sequence length="148" mass="15949">MQNGEAAVAKIKQANPSFDYANVQLVQIDVSKKESIQAAADFVKSKYGNVHVLINNVGIDGDAEGAEMCFNVNIFGVYDTLVAFHPLMVPNQSSNIVVASTLGASSLSAMPRSLRPVFEDFNKLDISTVRSLVDDWIASAHGKPSEHP</sequence>
<evidence type="ECO:0000313" key="4">
    <source>
        <dbReference type="EMBL" id="KAF0722227.1"/>
    </source>
</evidence>
<evidence type="ECO:0000256" key="2">
    <source>
        <dbReference type="ARBA" id="ARBA00022857"/>
    </source>
</evidence>
<dbReference type="Pfam" id="PF00106">
    <property type="entry name" value="adh_short"/>
    <property type="match status" value="1"/>
</dbReference>
<comment type="caution">
    <text evidence="4">The sequence shown here is derived from an EMBL/GenBank/DDBJ whole genome shotgun (WGS) entry which is preliminary data.</text>
</comment>
<dbReference type="AlphaFoldDB" id="A0A6G0W5A2"/>